<keyword evidence="3" id="KW-0227">DNA damage</keyword>
<evidence type="ECO:0000313" key="12">
    <source>
        <dbReference type="Proteomes" id="UP000007721"/>
    </source>
</evidence>
<evidence type="ECO:0000259" key="10">
    <source>
        <dbReference type="Pfam" id="PF17946"/>
    </source>
</evidence>
<dbReference type="AlphaFoldDB" id="B9M4M4"/>
<dbReference type="GO" id="GO:0004386">
    <property type="term" value="F:helicase activity"/>
    <property type="evidence" value="ECO:0007669"/>
    <property type="project" value="UniProtKB-KW"/>
</dbReference>
<evidence type="ECO:0000256" key="5">
    <source>
        <dbReference type="ARBA" id="ARBA00022806"/>
    </source>
</evidence>
<reference evidence="11 12" key="1">
    <citation type="submission" date="2009-01" db="EMBL/GenBank/DDBJ databases">
        <title>Complete sequence of Geobacter sp. FRC-32.</title>
        <authorList>
            <consortium name="US DOE Joint Genome Institute"/>
            <person name="Lucas S."/>
            <person name="Copeland A."/>
            <person name="Lapidus A."/>
            <person name="Glavina del Rio T."/>
            <person name="Dalin E."/>
            <person name="Tice H."/>
            <person name="Bruce D."/>
            <person name="Goodwin L."/>
            <person name="Pitluck S."/>
            <person name="Saunders E."/>
            <person name="Brettin T."/>
            <person name="Detter J.C."/>
            <person name="Han C."/>
            <person name="Larimer F."/>
            <person name="Land M."/>
            <person name="Hauser L."/>
            <person name="Kyrpides N."/>
            <person name="Ovchinnikova G."/>
            <person name="Kostka J."/>
            <person name="Richardson P."/>
        </authorList>
    </citation>
    <scope>NUCLEOTIDE SEQUENCE [LARGE SCALE GENOMIC DNA]</scope>
    <source>
        <strain evidence="12">DSM 22248 / JCM 15807 / FRC-32</strain>
    </source>
</reference>
<dbReference type="InterPro" id="IPR041500">
    <property type="entry name" value="RecC_C"/>
</dbReference>
<dbReference type="Proteomes" id="UP000007721">
    <property type="component" value="Chromosome"/>
</dbReference>
<dbReference type="GO" id="GO:0009338">
    <property type="term" value="C:exodeoxyribonuclease V complex"/>
    <property type="evidence" value="ECO:0007669"/>
    <property type="project" value="InterPro"/>
</dbReference>
<keyword evidence="6" id="KW-0269">Exonuclease</keyword>
<dbReference type="STRING" id="316067.Geob_1390"/>
<dbReference type="RefSeq" id="WP_012646479.1">
    <property type="nucleotide sequence ID" value="NC_011979.1"/>
</dbReference>
<sequence>MALRVITSNRMEVLVEELASVVKRPLASVFVPEIIVVQSKGMQRWLAMELAKNLGVWANAEFPFPNALIDQLFTSVIPNLTAPPEISSFHPDVLTWRIMEVLPGYLEQADFQPLAAYLAEDPAGLKRLQLAGVIADTYDQYTIYRSDLLASWENGAADGWQASLWRELVKNSSHHRASLLMQFRRQLGRGKQKPVDLPQRISLIGIPTLPPFHLEVLTAIARHTEVNLFLLNPCRQYWGKIVPERTLPRIGQQEFDFSGGADYFETGNPLLASFGRTGRDFFETLINDCGEVAPEESFMEPDGNCLLHAIQGDILDLRDRRSEQKSIVSCTDDSLRIHSCHSPMREVEVLYDQLLHRLDQDPSMSPRDILVMTPDIESYAPYISAVFGSPERAEEKIPFSIADRSLRREGEAAETFLAILDLCGSRFTVTQVLDIVEAAPILRRYGLATGDLDLIRQWLSATNVRWGIDAHTRSEHGLPSFGENSWRAGLDRLLLGYAMAGNDNRFFAGILPYDHVEGSDTVVLGRFLELCETLFRTAARLTKPRHLHEWTGELRTLITTFFAPDDLNDEDDIGGLLRVIDLLESCGSMAMFTGAVGIEVIRSWVGEKLDRQQRGFGFLTGGITFCAMLPMRSIPFRVICLLGMNDGVFPRRNRKSGFDLMAAAPRRGDRNQRDEDRYLFLEAILSAREHFYISYVGRSIKDNSLLPPSPLVSELIDYCSKSFTVADREDDDKAAGDALCIDHPLQPFSYRYFCPGNGLLFSYSRENRLAAFAAPPAAEPASFFTRPLPVVTETVINITELVDFFANPCRHLLQRQLGIFLELRHETMEEDEPFSLNHLCKYALEQEMVARLVEGEDLSVHRTVAASRGDLPPGEPGLVIYDKLAAAASEFAAQVAAVAPGPPLPTLELQIESCGVRLVGRIERIWPTGLIHYRYAKLKAKDRLRMWIEYLCLNCAAPENYPRSGFLLASDATLTAAPVSDSHSELAKLLALYRRGIATPLRFFPETALEYAKKASDPKKAAKALADAGKKWHGSEDYPGEKDDPWFQRCFGETDPLDEGFMQLSMAVYGPLLAHLREKKSKKGADK</sequence>
<evidence type="ECO:0000256" key="1">
    <source>
        <dbReference type="ARBA" id="ARBA00022722"/>
    </source>
</evidence>
<evidence type="ECO:0000256" key="9">
    <source>
        <dbReference type="ARBA" id="ARBA00023204"/>
    </source>
</evidence>
<keyword evidence="5" id="KW-0347">Helicase</keyword>
<dbReference type="PIRSF" id="PIRSF000980">
    <property type="entry name" value="RecC"/>
    <property type="match status" value="1"/>
</dbReference>
<keyword evidence="9" id="KW-0234">DNA repair</keyword>
<keyword evidence="12" id="KW-1185">Reference proteome</keyword>
<dbReference type="HOGENOM" id="CLU_007513_0_0_7"/>
<feature type="domain" description="RecC C-terminal" evidence="10">
    <location>
        <begin position="794"/>
        <end position="1015"/>
    </location>
</feature>
<dbReference type="GO" id="GO:0005524">
    <property type="term" value="F:ATP binding"/>
    <property type="evidence" value="ECO:0007669"/>
    <property type="project" value="UniProtKB-KW"/>
</dbReference>
<dbReference type="InterPro" id="IPR011335">
    <property type="entry name" value="Restrct_endonuc-II-like"/>
</dbReference>
<gene>
    <name evidence="11" type="primary">recC</name>
    <name evidence="11" type="ordered locus">Geob_1390</name>
</gene>
<dbReference type="GO" id="GO:0006310">
    <property type="term" value="P:DNA recombination"/>
    <property type="evidence" value="ECO:0007669"/>
    <property type="project" value="TreeGrafter"/>
</dbReference>
<dbReference type="Gene3D" id="1.10.10.990">
    <property type="match status" value="1"/>
</dbReference>
<keyword evidence="8" id="KW-0238">DNA-binding</keyword>
<evidence type="ECO:0000256" key="4">
    <source>
        <dbReference type="ARBA" id="ARBA00022801"/>
    </source>
</evidence>
<dbReference type="NCBIfam" id="TIGR01450">
    <property type="entry name" value="recC"/>
    <property type="match status" value="1"/>
</dbReference>
<dbReference type="Pfam" id="PF17946">
    <property type="entry name" value="RecC_C"/>
    <property type="match status" value="1"/>
</dbReference>
<evidence type="ECO:0000256" key="3">
    <source>
        <dbReference type="ARBA" id="ARBA00022763"/>
    </source>
</evidence>
<dbReference type="InterPro" id="IPR013986">
    <property type="entry name" value="DExx_box_DNA_helicase_dom_sf"/>
</dbReference>
<dbReference type="InterPro" id="IPR006697">
    <property type="entry name" value="RecC"/>
</dbReference>
<dbReference type="GO" id="GO:0008854">
    <property type="term" value="F:exodeoxyribonuclease V activity"/>
    <property type="evidence" value="ECO:0007669"/>
    <property type="project" value="InterPro"/>
</dbReference>
<dbReference type="eggNOG" id="COG1330">
    <property type="taxonomic scope" value="Bacteria"/>
</dbReference>
<dbReference type="Gene3D" id="3.40.50.300">
    <property type="entry name" value="P-loop containing nucleotide triphosphate hydrolases"/>
    <property type="match status" value="2"/>
</dbReference>
<dbReference type="OrthoDB" id="9762834at2"/>
<dbReference type="GO" id="GO:0006281">
    <property type="term" value="P:DNA repair"/>
    <property type="evidence" value="ECO:0007669"/>
    <property type="project" value="UniProtKB-KW"/>
</dbReference>
<proteinExistence type="inferred from homology"/>
<dbReference type="SUPFAM" id="SSF52980">
    <property type="entry name" value="Restriction endonuclease-like"/>
    <property type="match status" value="1"/>
</dbReference>
<evidence type="ECO:0000256" key="6">
    <source>
        <dbReference type="ARBA" id="ARBA00022839"/>
    </source>
</evidence>
<keyword evidence="7" id="KW-0067">ATP-binding</keyword>
<dbReference type="InterPro" id="IPR027417">
    <property type="entry name" value="P-loop_NTPase"/>
</dbReference>
<dbReference type="Gene3D" id="3.40.50.10930">
    <property type="match status" value="1"/>
</dbReference>
<dbReference type="HAMAP" id="MF_01486">
    <property type="entry name" value="RecC"/>
    <property type="match status" value="1"/>
</dbReference>
<evidence type="ECO:0000313" key="11">
    <source>
        <dbReference type="EMBL" id="ACM19750.1"/>
    </source>
</evidence>
<organism evidence="11 12">
    <name type="scientific">Geotalea daltonii (strain DSM 22248 / JCM 15807 / FRC-32)</name>
    <name type="common">Geobacter daltonii</name>
    <dbReference type="NCBI Taxonomy" id="316067"/>
    <lineage>
        <taxon>Bacteria</taxon>
        <taxon>Pseudomonadati</taxon>
        <taxon>Thermodesulfobacteriota</taxon>
        <taxon>Desulfuromonadia</taxon>
        <taxon>Geobacterales</taxon>
        <taxon>Geobacteraceae</taxon>
        <taxon>Geotalea</taxon>
    </lineage>
</organism>
<keyword evidence="1" id="KW-0540">Nuclease</keyword>
<dbReference type="PANTHER" id="PTHR30591">
    <property type="entry name" value="RECBCD ENZYME SUBUNIT RECC"/>
    <property type="match status" value="1"/>
</dbReference>
<evidence type="ECO:0000256" key="2">
    <source>
        <dbReference type="ARBA" id="ARBA00022741"/>
    </source>
</evidence>
<accession>B9M4M4</accession>
<dbReference type="PANTHER" id="PTHR30591:SF1">
    <property type="entry name" value="RECBCD ENZYME SUBUNIT RECC"/>
    <property type="match status" value="1"/>
</dbReference>
<dbReference type="Pfam" id="PF04257">
    <property type="entry name" value="Exonuc_V_gamma"/>
    <property type="match status" value="1"/>
</dbReference>
<dbReference type="GO" id="GO:0003677">
    <property type="term" value="F:DNA binding"/>
    <property type="evidence" value="ECO:0007669"/>
    <property type="project" value="UniProtKB-KW"/>
</dbReference>
<keyword evidence="2" id="KW-0547">Nucleotide-binding</keyword>
<evidence type="ECO:0000256" key="8">
    <source>
        <dbReference type="ARBA" id="ARBA00023125"/>
    </source>
</evidence>
<name>B9M4M4_GEODF</name>
<dbReference type="Gene3D" id="1.10.10.160">
    <property type="match status" value="1"/>
</dbReference>
<keyword evidence="4" id="KW-0378">Hydrolase</keyword>
<protein>
    <submittedName>
        <fullName evidence="11">Exodeoxyribonuclease V, gamma subunit</fullName>
    </submittedName>
</protein>
<dbReference type="EMBL" id="CP001390">
    <property type="protein sequence ID" value="ACM19750.1"/>
    <property type="molecule type" value="Genomic_DNA"/>
</dbReference>
<evidence type="ECO:0000256" key="7">
    <source>
        <dbReference type="ARBA" id="ARBA00022840"/>
    </source>
</evidence>
<dbReference type="SUPFAM" id="SSF52540">
    <property type="entry name" value="P-loop containing nucleoside triphosphate hydrolases"/>
    <property type="match status" value="2"/>
</dbReference>
<dbReference type="KEGG" id="geo:Geob_1390"/>